<dbReference type="InterPro" id="IPR048395">
    <property type="entry name" value="Glyco_hydro_31_C"/>
</dbReference>
<keyword evidence="2" id="KW-0812">Transmembrane</keyword>
<reference evidence="4" key="2">
    <citation type="submission" date="2023-03" db="EMBL/GenBank/DDBJ databases">
        <authorList>
            <person name="Inwood S.N."/>
            <person name="Skelly J.G."/>
            <person name="Guhlin J."/>
            <person name="Harrop T.W.R."/>
            <person name="Goldson S.G."/>
            <person name="Dearden P.K."/>
        </authorList>
    </citation>
    <scope>NUCLEOTIDE SEQUENCE</scope>
    <source>
        <strain evidence="4">Lincoln</strain>
        <tissue evidence="4">Whole body</tissue>
    </source>
</reference>
<dbReference type="Proteomes" id="UP001168972">
    <property type="component" value="Unassembled WGS sequence"/>
</dbReference>
<organism evidence="4 5">
    <name type="scientific">Microctonus hyperodae</name>
    <name type="common">Parasitoid wasp</name>
    <dbReference type="NCBI Taxonomy" id="165561"/>
    <lineage>
        <taxon>Eukaryota</taxon>
        <taxon>Metazoa</taxon>
        <taxon>Ecdysozoa</taxon>
        <taxon>Arthropoda</taxon>
        <taxon>Hexapoda</taxon>
        <taxon>Insecta</taxon>
        <taxon>Pterygota</taxon>
        <taxon>Neoptera</taxon>
        <taxon>Endopterygota</taxon>
        <taxon>Hymenoptera</taxon>
        <taxon>Apocrita</taxon>
        <taxon>Ichneumonoidea</taxon>
        <taxon>Braconidae</taxon>
        <taxon>Euphorinae</taxon>
        <taxon>Microctonus</taxon>
    </lineage>
</organism>
<dbReference type="PANTHER" id="PTHR22762">
    <property type="entry name" value="ALPHA-GLUCOSIDASE"/>
    <property type="match status" value="1"/>
</dbReference>
<protein>
    <recommendedName>
        <fullName evidence="3">P-type domain-containing protein</fullName>
    </recommendedName>
</protein>
<dbReference type="InterPro" id="IPR000519">
    <property type="entry name" value="P_trefoil_dom"/>
</dbReference>
<keyword evidence="2" id="KW-1133">Transmembrane helix</keyword>
<feature type="transmembrane region" description="Helical" evidence="2">
    <location>
        <begin position="26"/>
        <end position="48"/>
    </location>
</feature>
<dbReference type="PROSITE" id="PS51448">
    <property type="entry name" value="P_TREFOIL_2"/>
    <property type="match status" value="1"/>
</dbReference>
<evidence type="ECO:0000256" key="1">
    <source>
        <dbReference type="PROSITE-ProRule" id="PRU00779"/>
    </source>
</evidence>
<accession>A0AA39L1L6</accession>
<comment type="caution">
    <text evidence="4">The sequence shown here is derived from an EMBL/GenBank/DDBJ whole genome shotgun (WGS) entry which is preliminary data.</text>
</comment>
<evidence type="ECO:0000259" key="3">
    <source>
        <dbReference type="PROSITE" id="PS51448"/>
    </source>
</evidence>
<dbReference type="EMBL" id="JAQQBR010000002">
    <property type="protein sequence ID" value="KAK0181705.1"/>
    <property type="molecule type" value="Genomic_DNA"/>
</dbReference>
<gene>
    <name evidence="4" type="ORF">PV327_003968</name>
</gene>
<dbReference type="AlphaFoldDB" id="A0AA39L1L6"/>
<evidence type="ECO:0000256" key="2">
    <source>
        <dbReference type="SAM" id="Phobius"/>
    </source>
</evidence>
<feature type="domain" description="P-type" evidence="3">
    <location>
        <begin position="58"/>
        <end position="99"/>
    </location>
</feature>
<dbReference type="Gene3D" id="3.20.20.80">
    <property type="entry name" value="Glycosidases"/>
    <property type="match status" value="1"/>
</dbReference>
<reference evidence="4" key="1">
    <citation type="journal article" date="2023" name="bioRxiv">
        <title>Scaffold-level genome assemblies of two parasitoid biocontrol wasps reveal the parthenogenesis mechanism and an associated novel virus.</title>
        <authorList>
            <person name="Inwood S."/>
            <person name="Skelly J."/>
            <person name="Guhlin J."/>
            <person name="Harrop T."/>
            <person name="Goldson S."/>
            <person name="Dearden P."/>
        </authorList>
    </citation>
    <scope>NUCLEOTIDE SEQUENCE</scope>
    <source>
        <strain evidence="4">Lincoln</strain>
        <tissue evidence="4">Whole body</tissue>
    </source>
</reference>
<sequence length="887" mass="100306">MSINNLPKDNTVKLKDRILLSPVTKYVLSSLIIGIVLATGVYVVILLVSNKIDDRWPASCDIKPSYQVKCLAGQKSDYKACSEIGCCWSDKTSSCFHSLPSKHGYYYDPISRTNTQDDLLLHPRREFSPMGKKNLESLYFHTTAINSHYLQINLRSKRSQTALQNMSNTDLYELSVQVNSPAFSITIFRHRFNSTKIELLTTSLGPLIVTDNYWEWTIHLINITLYGLESTFINGTTHWLYNNVQSSKVPAFFGITLEGEAFACYVLYSGPMKIQVMDGSNLIIFKGMSLPDEISLRVFVSSTPQQTVEALFNSMNDDGLITKMNTTENLPIIIASLGLHVCPERKYIEGSIIPSIKTMIESTKKEQVPWDSHCIYRQFYPTLDTILNKSEIEILNESRRIIEESGKYIVPHLTPMILAKNNVLLSKLDNASLILKKSLVPYIGSWDEIKVGYPEWSDNRIHTEFENNISYYSDIFGTSKLIFIRDAWPRDDSNNNSLDFTRFDYMPQELRRLMSKGTIPFELTSMAVMSHYTEHNAFAKAFHAFVQQNANPLAVKDVLFDNIIYDDNDKDLPNIFGWSTLRETINRAIGSGLVGKLPPAIYICGILPNMTNDLCTRWYGAAVVFPYIVAIPEYLPGGAWMVPGSSKYAIKFLKLRASLIIYQFTVMEEYNNLGQPVLSPTHFHYPLYQHNSLINNVDQFFWGSSLLVGIVTLPNVKQLNMHIPGNLSWRHLEGGVEVRPTSAKGISVSATEGEIIILVRPGHIIPMYENAYGTSEKVVKRRIELLVNFACQQKNMNCLAKGKIGFGGGTFLEIIVNDTFVTLTNILDIKSRASLSLWHQSNLISSLTVLGDKLHYRIALDLDLCIINNDVIEKKLDPALGMKIVNY</sequence>
<proteinExistence type="predicted"/>
<name>A0AA39L1L6_MICHY</name>
<evidence type="ECO:0000313" key="4">
    <source>
        <dbReference type="EMBL" id="KAK0181705.1"/>
    </source>
</evidence>
<keyword evidence="5" id="KW-1185">Reference proteome</keyword>
<dbReference type="Gene3D" id="2.60.40.1760">
    <property type="entry name" value="glycosyl hydrolase (family 31)"/>
    <property type="match status" value="1"/>
</dbReference>
<dbReference type="GO" id="GO:0006491">
    <property type="term" value="P:N-glycan processing"/>
    <property type="evidence" value="ECO:0007669"/>
    <property type="project" value="TreeGrafter"/>
</dbReference>
<evidence type="ECO:0000313" key="5">
    <source>
        <dbReference type="Proteomes" id="UP001168972"/>
    </source>
</evidence>
<dbReference type="GO" id="GO:0090599">
    <property type="term" value="F:alpha-glucosidase activity"/>
    <property type="evidence" value="ECO:0007669"/>
    <property type="project" value="TreeGrafter"/>
</dbReference>
<dbReference type="PANTHER" id="PTHR22762:SF167">
    <property type="entry name" value="LYSOSOMAL ALPHA-GLUCOSIDASE-LIKE PROTEIN"/>
    <property type="match status" value="1"/>
</dbReference>
<dbReference type="Gene3D" id="2.60.40.4040">
    <property type="match status" value="1"/>
</dbReference>
<comment type="caution">
    <text evidence="1">Lacks conserved residue(s) required for the propagation of feature annotation.</text>
</comment>
<keyword evidence="2" id="KW-0472">Membrane</keyword>
<dbReference type="Pfam" id="PF21365">
    <property type="entry name" value="Glyco_hydro_31_3rd"/>
    <property type="match status" value="1"/>
</dbReference>